<dbReference type="PROSITE" id="PS51257">
    <property type="entry name" value="PROKAR_LIPOPROTEIN"/>
    <property type="match status" value="1"/>
</dbReference>
<proteinExistence type="predicted"/>
<gene>
    <name evidence="2" type="ordered locus">Bmur_0115</name>
</gene>
<dbReference type="KEGG" id="brm:Bmur_0115"/>
<sequence length="194" mass="22065">MKTKLFIMMLISSILFSCAATGVTTIEDMGSSIGVKQPEWMQYITSVSKMDALYPKKVPFTYNETGTDLNYLKRKINSTTLSAEYSRTLTQAVLQSASEESGQDFTEHEQSIQQASASTFSGFKKEGEWWQLKRYPNGDEKYTYYVLYLVDEDNFNRSLSSVIKKSSGTIGEEIAQKLEKNIENVKNIYMNAQQ</sequence>
<organism evidence="2 3">
    <name type="scientific">Brachyspira murdochii (strain ATCC 51284 / DSM 12563 / 56-150)</name>
    <name type="common">Serpulina murdochii</name>
    <dbReference type="NCBI Taxonomy" id="526224"/>
    <lineage>
        <taxon>Bacteria</taxon>
        <taxon>Pseudomonadati</taxon>
        <taxon>Spirochaetota</taxon>
        <taxon>Spirochaetia</taxon>
        <taxon>Brachyspirales</taxon>
        <taxon>Brachyspiraceae</taxon>
        <taxon>Brachyspira</taxon>
    </lineage>
</organism>
<evidence type="ECO:0008006" key="4">
    <source>
        <dbReference type="Google" id="ProtNLM"/>
    </source>
</evidence>
<accession>D5U4H9</accession>
<evidence type="ECO:0000256" key="1">
    <source>
        <dbReference type="SAM" id="SignalP"/>
    </source>
</evidence>
<dbReference type="STRING" id="526224.Bmur_0115"/>
<dbReference type="RefSeq" id="WP_013112655.1">
    <property type="nucleotide sequence ID" value="NC_014150.1"/>
</dbReference>
<dbReference type="eggNOG" id="ENOG5034418">
    <property type="taxonomic scope" value="Bacteria"/>
</dbReference>
<evidence type="ECO:0000313" key="2">
    <source>
        <dbReference type="EMBL" id="ADG70224.1"/>
    </source>
</evidence>
<evidence type="ECO:0000313" key="3">
    <source>
        <dbReference type="Proteomes" id="UP000001915"/>
    </source>
</evidence>
<dbReference type="EMBL" id="CP001959">
    <property type="protein sequence ID" value="ADG70224.1"/>
    <property type="molecule type" value="Genomic_DNA"/>
</dbReference>
<feature type="signal peptide" evidence="1">
    <location>
        <begin position="1"/>
        <end position="19"/>
    </location>
</feature>
<protein>
    <recommendedName>
        <fullName evidence="4">Lipoprotein</fullName>
    </recommendedName>
</protein>
<dbReference type="OrthoDB" id="361755at2"/>
<dbReference type="AlphaFoldDB" id="D5U4H9"/>
<reference evidence="2 3" key="1">
    <citation type="journal article" date="2010" name="Stand. Genomic Sci.">
        <title>Complete genome sequence of Brachyspira murdochii type strain (56-150).</title>
        <authorList>
            <person name="Pati A."/>
            <person name="Sikorski J."/>
            <person name="Gronow S."/>
            <person name="Munk C."/>
            <person name="Lapidus A."/>
            <person name="Copeland A."/>
            <person name="Glavina Del Tio T."/>
            <person name="Nolan M."/>
            <person name="Lucas S."/>
            <person name="Chen F."/>
            <person name="Tice H."/>
            <person name="Cheng J.F."/>
            <person name="Han C."/>
            <person name="Detter J.C."/>
            <person name="Bruce D."/>
            <person name="Tapia R."/>
            <person name="Goodwin L."/>
            <person name="Pitluck S."/>
            <person name="Liolios K."/>
            <person name="Ivanova N."/>
            <person name="Mavromatis K."/>
            <person name="Mikhailova N."/>
            <person name="Chen A."/>
            <person name="Palaniappan K."/>
            <person name="Land M."/>
            <person name="Hauser L."/>
            <person name="Chang Y.J."/>
            <person name="Jeffries C.D."/>
            <person name="Spring S."/>
            <person name="Rohde M."/>
            <person name="Goker M."/>
            <person name="Bristow J."/>
            <person name="Eisen J.A."/>
            <person name="Markowitz V."/>
            <person name="Hugenholtz P."/>
            <person name="Kyrpides N.C."/>
            <person name="Klenk H.P."/>
        </authorList>
    </citation>
    <scope>NUCLEOTIDE SEQUENCE [LARGE SCALE GENOMIC DNA]</scope>
    <source>
        <strain evidence="3">ATCC 51284 / DSM 12563 / 56-150</strain>
    </source>
</reference>
<dbReference type="Proteomes" id="UP000001915">
    <property type="component" value="Chromosome"/>
</dbReference>
<keyword evidence="1" id="KW-0732">Signal</keyword>
<feature type="chain" id="PRO_5003077414" description="Lipoprotein" evidence="1">
    <location>
        <begin position="20"/>
        <end position="194"/>
    </location>
</feature>
<dbReference type="HOGENOM" id="CLU_1400130_0_0_12"/>
<name>D5U4H9_BRAM5</name>